<sequence>MYLFQQEKKLIETGLRSSRYVENICICTEMFSNDLVALITPNRKIVKELAKSLNKSQLSHPERCQDEEIITIVHASIKETGQRAGLKSKEIPTRINLCSEEWTPDNNLLTAAFKLKRKNVYQYYEKEIRQMFNSMTNK</sequence>
<evidence type="ECO:0000313" key="6">
    <source>
        <dbReference type="Proteomes" id="UP000790347"/>
    </source>
</evidence>
<dbReference type="AlphaFoldDB" id="A0A922HXB3"/>
<name>A0A922HXB3_DERFA</name>
<comment type="similarity">
    <text evidence="1">Belongs to the ATP-dependent AMP-binding enzyme family.</text>
</comment>
<dbReference type="GO" id="GO:0030182">
    <property type="term" value="P:neuron differentiation"/>
    <property type="evidence" value="ECO:0007669"/>
    <property type="project" value="TreeGrafter"/>
</dbReference>
<gene>
    <name evidence="5" type="primary">ACSL4_9</name>
    <name evidence="5" type="ORF">DERF_009623</name>
</gene>
<evidence type="ECO:0000256" key="4">
    <source>
        <dbReference type="ARBA" id="ARBA00022840"/>
    </source>
</evidence>
<proteinExistence type="inferred from homology"/>
<dbReference type="PANTHER" id="PTHR43272">
    <property type="entry name" value="LONG-CHAIN-FATTY-ACID--COA LIGASE"/>
    <property type="match status" value="1"/>
</dbReference>
<dbReference type="GO" id="GO:0005524">
    <property type="term" value="F:ATP binding"/>
    <property type="evidence" value="ECO:0007669"/>
    <property type="project" value="UniProtKB-KW"/>
</dbReference>
<protein>
    <submittedName>
        <fullName evidence="5">Long-chain-fatty-acid--CoA ligase 4</fullName>
    </submittedName>
</protein>
<dbReference type="PANTHER" id="PTHR43272:SF83">
    <property type="entry name" value="ACYL-COA SYNTHETASE LONG-CHAIN, ISOFORM J"/>
    <property type="match status" value="1"/>
</dbReference>
<keyword evidence="6" id="KW-1185">Reference proteome</keyword>
<evidence type="ECO:0000256" key="1">
    <source>
        <dbReference type="ARBA" id="ARBA00006432"/>
    </source>
</evidence>
<dbReference type="GO" id="GO:0005886">
    <property type="term" value="C:plasma membrane"/>
    <property type="evidence" value="ECO:0007669"/>
    <property type="project" value="TreeGrafter"/>
</dbReference>
<dbReference type="EMBL" id="ASGP02000004">
    <property type="protein sequence ID" value="KAH9511153.1"/>
    <property type="molecule type" value="Genomic_DNA"/>
</dbReference>
<keyword evidence="4" id="KW-0067">ATP-binding</keyword>
<organism evidence="5 6">
    <name type="scientific">Dermatophagoides farinae</name>
    <name type="common">American house dust mite</name>
    <dbReference type="NCBI Taxonomy" id="6954"/>
    <lineage>
        <taxon>Eukaryota</taxon>
        <taxon>Metazoa</taxon>
        <taxon>Ecdysozoa</taxon>
        <taxon>Arthropoda</taxon>
        <taxon>Chelicerata</taxon>
        <taxon>Arachnida</taxon>
        <taxon>Acari</taxon>
        <taxon>Acariformes</taxon>
        <taxon>Sarcoptiformes</taxon>
        <taxon>Astigmata</taxon>
        <taxon>Psoroptidia</taxon>
        <taxon>Analgoidea</taxon>
        <taxon>Pyroglyphidae</taxon>
        <taxon>Dermatophagoidinae</taxon>
        <taxon>Dermatophagoides</taxon>
    </lineage>
</organism>
<evidence type="ECO:0000313" key="5">
    <source>
        <dbReference type="EMBL" id="KAH9511153.1"/>
    </source>
</evidence>
<reference evidence="5" key="2">
    <citation type="journal article" date="2022" name="Res Sq">
        <title>Comparative Genomics Reveals Insights into the Divergent Evolution of Astigmatic Mites and Household Pest Adaptations.</title>
        <authorList>
            <person name="Xiong Q."/>
            <person name="Wan A.T.-Y."/>
            <person name="Liu X.-Y."/>
            <person name="Fung C.S.-H."/>
            <person name="Xiao X."/>
            <person name="Malainual N."/>
            <person name="Hou J."/>
            <person name="Wang L."/>
            <person name="Wang M."/>
            <person name="Yang K."/>
            <person name="Cui Y."/>
            <person name="Leung E."/>
            <person name="Nong W."/>
            <person name="Shin S.-K."/>
            <person name="Au S."/>
            <person name="Jeong K.Y."/>
            <person name="Chew F.T."/>
            <person name="Hui J."/>
            <person name="Leung T.F."/>
            <person name="Tungtrongchitr A."/>
            <person name="Zhong N."/>
            <person name="Liu Z."/>
            <person name="Tsui S."/>
        </authorList>
    </citation>
    <scope>NUCLEOTIDE SEQUENCE</scope>
    <source>
        <strain evidence="5">Derf</strain>
        <tissue evidence="5">Whole organism</tissue>
    </source>
</reference>
<dbReference type="GO" id="GO:0005783">
    <property type="term" value="C:endoplasmic reticulum"/>
    <property type="evidence" value="ECO:0007669"/>
    <property type="project" value="TreeGrafter"/>
</dbReference>
<evidence type="ECO:0000256" key="2">
    <source>
        <dbReference type="ARBA" id="ARBA00022598"/>
    </source>
</evidence>
<evidence type="ECO:0000256" key="3">
    <source>
        <dbReference type="ARBA" id="ARBA00022741"/>
    </source>
</evidence>
<keyword evidence="3" id="KW-0547">Nucleotide-binding</keyword>
<dbReference type="GO" id="GO:0035336">
    <property type="term" value="P:long-chain fatty-acyl-CoA metabolic process"/>
    <property type="evidence" value="ECO:0007669"/>
    <property type="project" value="TreeGrafter"/>
</dbReference>
<dbReference type="Proteomes" id="UP000790347">
    <property type="component" value="Unassembled WGS sequence"/>
</dbReference>
<keyword evidence="2 5" id="KW-0436">Ligase</keyword>
<comment type="caution">
    <text evidence="5">The sequence shown here is derived from an EMBL/GenBank/DDBJ whole genome shotgun (WGS) entry which is preliminary data.</text>
</comment>
<accession>A0A922HXB3</accession>
<dbReference type="GO" id="GO:0005811">
    <property type="term" value="C:lipid droplet"/>
    <property type="evidence" value="ECO:0007669"/>
    <property type="project" value="TreeGrafter"/>
</dbReference>
<dbReference type="GO" id="GO:0004467">
    <property type="term" value="F:long-chain fatty acid-CoA ligase activity"/>
    <property type="evidence" value="ECO:0007669"/>
    <property type="project" value="TreeGrafter"/>
</dbReference>
<reference evidence="5" key="1">
    <citation type="submission" date="2013-05" db="EMBL/GenBank/DDBJ databases">
        <authorList>
            <person name="Yim A.K.Y."/>
            <person name="Chan T.F."/>
            <person name="Ji K.M."/>
            <person name="Liu X.Y."/>
            <person name="Zhou J.W."/>
            <person name="Li R.Q."/>
            <person name="Yang K.Y."/>
            <person name="Li J."/>
            <person name="Li M."/>
            <person name="Law P.T.W."/>
            <person name="Wu Y.L."/>
            <person name="Cai Z.L."/>
            <person name="Qin H."/>
            <person name="Bao Y."/>
            <person name="Leung R.K.K."/>
            <person name="Ng P.K.S."/>
            <person name="Zou J."/>
            <person name="Zhong X.J."/>
            <person name="Ran P.X."/>
            <person name="Zhong N.S."/>
            <person name="Liu Z.G."/>
            <person name="Tsui S.K.W."/>
        </authorList>
    </citation>
    <scope>NUCLEOTIDE SEQUENCE</scope>
    <source>
        <strain evidence="5">Derf</strain>
        <tissue evidence="5">Whole organism</tissue>
    </source>
</reference>